<accession>A0A6N7Q5B5</accession>
<sequence length="144" mass="16119">MDETLAHAVAVRCWGEGLLPPELESTPIVHEMASFPVGITDADRRTKMLIGRLIVNTCLAMTDPANVQRKGAVHRVGRRLDLDLREEVRAFGRGEARRSPEGGWVSSHWKMQPYGPGRALRKWIFVEPYWRGPGARGTGEFDLA</sequence>
<dbReference type="EMBL" id="WJIE01000033">
    <property type="protein sequence ID" value="MRG98466.1"/>
    <property type="molecule type" value="Genomic_DNA"/>
</dbReference>
<keyword evidence="2" id="KW-1185">Reference proteome</keyword>
<proteinExistence type="predicted"/>
<dbReference type="RefSeq" id="WP_153825235.1">
    <property type="nucleotide sequence ID" value="NZ_WJIE01000033.1"/>
</dbReference>
<dbReference type="InterPro" id="IPR058915">
    <property type="entry name" value="AcrVA2-like"/>
</dbReference>
<reference evidence="1 2" key="1">
    <citation type="submission" date="2019-10" db="EMBL/GenBank/DDBJ databases">
        <title>A soil myxobacterium in the family Polyangiaceae.</title>
        <authorList>
            <person name="Li Y."/>
            <person name="Wang J."/>
        </authorList>
    </citation>
    <scope>NUCLEOTIDE SEQUENCE [LARGE SCALE GENOMIC DNA]</scope>
    <source>
        <strain evidence="1 2">DSM 14734</strain>
    </source>
</reference>
<dbReference type="AlphaFoldDB" id="A0A6N7Q5B5"/>
<protein>
    <submittedName>
        <fullName evidence="1">Uncharacterized protein</fullName>
    </submittedName>
</protein>
<organism evidence="1 2">
    <name type="scientific">Polyangium spumosum</name>
    <dbReference type="NCBI Taxonomy" id="889282"/>
    <lineage>
        <taxon>Bacteria</taxon>
        <taxon>Pseudomonadati</taxon>
        <taxon>Myxococcota</taxon>
        <taxon>Polyangia</taxon>
        <taxon>Polyangiales</taxon>
        <taxon>Polyangiaceae</taxon>
        <taxon>Polyangium</taxon>
    </lineage>
</organism>
<dbReference type="Pfam" id="PF26125">
    <property type="entry name" value="AcrVA2-like"/>
    <property type="match status" value="1"/>
</dbReference>
<evidence type="ECO:0000313" key="1">
    <source>
        <dbReference type="EMBL" id="MRG98466.1"/>
    </source>
</evidence>
<dbReference type="OrthoDB" id="3360929at2"/>
<evidence type="ECO:0000313" key="2">
    <source>
        <dbReference type="Proteomes" id="UP000440224"/>
    </source>
</evidence>
<name>A0A6N7Q5B5_9BACT</name>
<dbReference type="Proteomes" id="UP000440224">
    <property type="component" value="Unassembled WGS sequence"/>
</dbReference>
<gene>
    <name evidence="1" type="ORF">GF068_42115</name>
</gene>
<comment type="caution">
    <text evidence="1">The sequence shown here is derived from an EMBL/GenBank/DDBJ whole genome shotgun (WGS) entry which is preliminary data.</text>
</comment>